<dbReference type="GO" id="GO:0005634">
    <property type="term" value="C:nucleus"/>
    <property type="evidence" value="ECO:0007669"/>
    <property type="project" value="UniProtKB-SubCell"/>
</dbReference>
<dbReference type="PROSITE" id="PS50966">
    <property type="entry name" value="ZF_SWIM"/>
    <property type="match status" value="1"/>
</dbReference>
<dbReference type="PANTHER" id="PTHR31669:SF303">
    <property type="entry name" value="PROTEIN FAR1-RELATED SEQUENCE"/>
    <property type="match status" value="1"/>
</dbReference>
<proteinExistence type="inferred from homology"/>
<comment type="similarity">
    <text evidence="1 6">Belongs to the FHY3/FAR1 family.</text>
</comment>
<dbReference type="AlphaFoldDB" id="A0AB40AV67"/>
<evidence type="ECO:0000256" key="3">
    <source>
        <dbReference type="ARBA" id="ARBA00022771"/>
    </source>
</evidence>
<feature type="domain" description="SWIM-type" evidence="7">
    <location>
        <begin position="40"/>
        <end position="76"/>
    </location>
</feature>
<gene>
    <name evidence="9" type="primary">LOC120254588</name>
</gene>
<dbReference type="GO" id="GO:0006355">
    <property type="term" value="P:regulation of DNA-templated transcription"/>
    <property type="evidence" value="ECO:0007669"/>
    <property type="project" value="UniProtKB-UniRule"/>
</dbReference>
<comment type="function">
    <text evidence="6">Putative transcription activator involved in regulating light control of development.</text>
</comment>
<organism evidence="8 9">
    <name type="scientific">Dioscorea cayennensis subsp. rotundata</name>
    <name type="common">White Guinea yam</name>
    <name type="synonym">Dioscorea rotundata</name>
    <dbReference type="NCBI Taxonomy" id="55577"/>
    <lineage>
        <taxon>Eukaryota</taxon>
        <taxon>Viridiplantae</taxon>
        <taxon>Streptophyta</taxon>
        <taxon>Embryophyta</taxon>
        <taxon>Tracheophyta</taxon>
        <taxon>Spermatophyta</taxon>
        <taxon>Magnoliopsida</taxon>
        <taxon>Liliopsida</taxon>
        <taxon>Dioscoreales</taxon>
        <taxon>Dioscoreaceae</taxon>
        <taxon>Dioscorea</taxon>
    </lineage>
</organism>
<comment type="subcellular location">
    <subcellularLocation>
        <location evidence="6">Nucleus</location>
    </subcellularLocation>
</comment>
<accession>A0AB40AV67</accession>
<evidence type="ECO:0000313" key="8">
    <source>
        <dbReference type="Proteomes" id="UP001515500"/>
    </source>
</evidence>
<evidence type="ECO:0000256" key="2">
    <source>
        <dbReference type="ARBA" id="ARBA00022723"/>
    </source>
</evidence>
<dbReference type="InterPro" id="IPR007527">
    <property type="entry name" value="Znf_SWIM"/>
</dbReference>
<evidence type="ECO:0000256" key="4">
    <source>
        <dbReference type="ARBA" id="ARBA00022833"/>
    </source>
</evidence>
<dbReference type="InterPro" id="IPR006564">
    <property type="entry name" value="Znf_PMZ"/>
</dbReference>
<sequence length="217" mass="24958">MFKRFEDELMESIGSNCVKGASDEYTSIYQLIEDGHARVYFVTFSHSNGNISCSCHMFETLGLLCHHTLWIFVMNNVKEIPKAYIMKRWTKRAKPIFINDFNVGTVNEEKSTRLLQLSELNHNGYNLFDRSSLIPKCTKIVKDKLIKALELVEKEKATLKDVQELENASQKTTQEDVGDGSNEDFRYSIHEKLVLDPIHIKTKGSKGSRMKSQLEKC</sequence>
<keyword evidence="3 5" id="KW-0863">Zinc-finger</keyword>
<dbReference type="RefSeq" id="XP_039118609.1">
    <property type="nucleotide sequence ID" value="XM_039262675.1"/>
</dbReference>
<dbReference type="Pfam" id="PF04434">
    <property type="entry name" value="SWIM"/>
    <property type="match status" value="1"/>
</dbReference>
<keyword evidence="2 6" id="KW-0479">Metal-binding</keyword>
<dbReference type="PANTHER" id="PTHR31669">
    <property type="entry name" value="PROTEIN FAR1-RELATED SEQUENCE 10-RELATED"/>
    <property type="match status" value="1"/>
</dbReference>
<keyword evidence="6" id="KW-0539">Nucleus</keyword>
<evidence type="ECO:0000259" key="7">
    <source>
        <dbReference type="PROSITE" id="PS50966"/>
    </source>
</evidence>
<keyword evidence="4 6" id="KW-0862">Zinc</keyword>
<dbReference type="GO" id="GO:0008270">
    <property type="term" value="F:zinc ion binding"/>
    <property type="evidence" value="ECO:0007669"/>
    <property type="project" value="UniProtKB-UniRule"/>
</dbReference>
<evidence type="ECO:0000256" key="6">
    <source>
        <dbReference type="RuleBase" id="RU367018"/>
    </source>
</evidence>
<evidence type="ECO:0000313" key="9">
    <source>
        <dbReference type="RefSeq" id="XP_039118609.1"/>
    </source>
</evidence>
<dbReference type="InterPro" id="IPR031052">
    <property type="entry name" value="FHY3/FAR1"/>
</dbReference>
<protein>
    <recommendedName>
        <fullName evidence="6">Protein FAR1-RELATED SEQUENCE</fullName>
    </recommendedName>
</protein>
<reference evidence="9" key="1">
    <citation type="submission" date="2025-08" db="UniProtKB">
        <authorList>
            <consortium name="RefSeq"/>
        </authorList>
    </citation>
    <scope>IDENTIFICATION</scope>
</reference>
<evidence type="ECO:0000256" key="1">
    <source>
        <dbReference type="ARBA" id="ARBA00005889"/>
    </source>
</evidence>
<evidence type="ECO:0000256" key="5">
    <source>
        <dbReference type="PROSITE-ProRule" id="PRU00325"/>
    </source>
</evidence>
<name>A0AB40AV67_DIOCR</name>
<dbReference type="SMART" id="SM00575">
    <property type="entry name" value="ZnF_PMZ"/>
    <property type="match status" value="1"/>
</dbReference>
<dbReference type="GeneID" id="120254588"/>
<dbReference type="Proteomes" id="UP001515500">
    <property type="component" value="Unplaced"/>
</dbReference>
<keyword evidence="8" id="KW-1185">Reference proteome</keyword>